<gene>
    <name evidence="1" type="ordered locus">AALP_Aa7g166800</name>
</gene>
<dbReference type="Proteomes" id="UP000029120">
    <property type="component" value="Chromosome 7"/>
</dbReference>
<accession>A0A087GIJ3</accession>
<reference evidence="2" key="1">
    <citation type="journal article" date="2015" name="Nat. Plants">
        <title>Genome expansion of Arabis alpina linked with retrotransposition and reduced symmetric DNA methylation.</title>
        <authorList>
            <person name="Willing E.M."/>
            <person name="Rawat V."/>
            <person name="Mandakova T."/>
            <person name="Maumus F."/>
            <person name="James G.V."/>
            <person name="Nordstroem K.J."/>
            <person name="Becker C."/>
            <person name="Warthmann N."/>
            <person name="Chica C."/>
            <person name="Szarzynska B."/>
            <person name="Zytnicki M."/>
            <person name="Albani M.C."/>
            <person name="Kiefer C."/>
            <person name="Bergonzi S."/>
            <person name="Castaings L."/>
            <person name="Mateos J.L."/>
            <person name="Berns M.C."/>
            <person name="Bujdoso N."/>
            <person name="Piofczyk T."/>
            <person name="de Lorenzo L."/>
            <person name="Barrero-Sicilia C."/>
            <person name="Mateos I."/>
            <person name="Piednoel M."/>
            <person name="Hagmann J."/>
            <person name="Chen-Min-Tao R."/>
            <person name="Iglesias-Fernandez R."/>
            <person name="Schuster S.C."/>
            <person name="Alonso-Blanco C."/>
            <person name="Roudier F."/>
            <person name="Carbonero P."/>
            <person name="Paz-Ares J."/>
            <person name="Davis S.J."/>
            <person name="Pecinka A."/>
            <person name="Quesneville H."/>
            <person name="Colot V."/>
            <person name="Lysak M.A."/>
            <person name="Weigel D."/>
            <person name="Coupland G."/>
            <person name="Schneeberger K."/>
        </authorList>
    </citation>
    <scope>NUCLEOTIDE SEQUENCE [LARGE SCALE GENOMIC DNA]</scope>
    <source>
        <strain evidence="2">cv. Pajares</strain>
    </source>
</reference>
<name>A0A087GIJ3_ARAAL</name>
<evidence type="ECO:0000313" key="1">
    <source>
        <dbReference type="EMBL" id="KFK29695.1"/>
    </source>
</evidence>
<dbReference type="Gramene" id="KFK29695">
    <property type="protein sequence ID" value="KFK29695"/>
    <property type="gene ID" value="AALP_AA7G166800"/>
</dbReference>
<dbReference type="EMBL" id="CM002875">
    <property type="protein sequence ID" value="KFK29695.1"/>
    <property type="molecule type" value="Genomic_DNA"/>
</dbReference>
<evidence type="ECO:0000313" key="2">
    <source>
        <dbReference type="Proteomes" id="UP000029120"/>
    </source>
</evidence>
<organism evidence="1 2">
    <name type="scientific">Arabis alpina</name>
    <name type="common">Alpine rock-cress</name>
    <dbReference type="NCBI Taxonomy" id="50452"/>
    <lineage>
        <taxon>Eukaryota</taxon>
        <taxon>Viridiplantae</taxon>
        <taxon>Streptophyta</taxon>
        <taxon>Embryophyta</taxon>
        <taxon>Tracheophyta</taxon>
        <taxon>Spermatophyta</taxon>
        <taxon>Magnoliopsida</taxon>
        <taxon>eudicotyledons</taxon>
        <taxon>Gunneridae</taxon>
        <taxon>Pentapetalae</taxon>
        <taxon>rosids</taxon>
        <taxon>malvids</taxon>
        <taxon>Brassicales</taxon>
        <taxon>Brassicaceae</taxon>
        <taxon>Arabideae</taxon>
        <taxon>Arabis</taxon>
    </lineage>
</organism>
<keyword evidence="2" id="KW-1185">Reference proteome</keyword>
<proteinExistence type="predicted"/>
<sequence length="58" mass="6669">MSRISRKSDSIGGIWYDTYEIDDIDEIVILFDASIVNKMAINIFSLGPLRTFIKKIMN</sequence>
<dbReference type="AlphaFoldDB" id="A0A087GIJ3"/>
<protein>
    <submittedName>
        <fullName evidence="1">Uncharacterized protein</fullName>
    </submittedName>
</protein>